<evidence type="ECO:0000313" key="1">
    <source>
        <dbReference type="EMBL" id="QDU89623.1"/>
    </source>
</evidence>
<proteinExistence type="predicted"/>
<dbReference type="Gene3D" id="1.10.1330.10">
    <property type="entry name" value="Dockerin domain"/>
    <property type="match status" value="2"/>
</dbReference>
<dbReference type="KEGG" id="pnd:Pla175_30160"/>
<keyword evidence="2" id="KW-1185">Reference proteome</keyword>
<dbReference type="GO" id="GO:0004553">
    <property type="term" value="F:hydrolase activity, hydrolyzing O-glycosyl compounds"/>
    <property type="evidence" value="ECO:0007669"/>
    <property type="project" value="InterPro"/>
</dbReference>
<dbReference type="RefSeq" id="WP_145286516.1">
    <property type="nucleotide sequence ID" value="NZ_CP036291.1"/>
</dbReference>
<accession>A0A518DDS6</accession>
<dbReference type="GO" id="GO:0000272">
    <property type="term" value="P:polysaccharide catabolic process"/>
    <property type="evidence" value="ECO:0007669"/>
    <property type="project" value="InterPro"/>
</dbReference>
<organism evidence="1 2">
    <name type="scientific">Pirellulimonas nuda</name>
    <dbReference type="NCBI Taxonomy" id="2528009"/>
    <lineage>
        <taxon>Bacteria</taxon>
        <taxon>Pseudomonadati</taxon>
        <taxon>Planctomycetota</taxon>
        <taxon>Planctomycetia</taxon>
        <taxon>Pirellulales</taxon>
        <taxon>Lacipirellulaceae</taxon>
        <taxon>Pirellulimonas</taxon>
    </lineage>
</organism>
<dbReference type="Proteomes" id="UP000317429">
    <property type="component" value="Chromosome"/>
</dbReference>
<dbReference type="InterPro" id="IPR018247">
    <property type="entry name" value="EF_Hand_1_Ca_BS"/>
</dbReference>
<dbReference type="InterPro" id="IPR002105">
    <property type="entry name" value="Dockerin_1_rpt"/>
</dbReference>
<dbReference type="AlphaFoldDB" id="A0A518DDS6"/>
<gene>
    <name evidence="1" type="ORF">Pla175_30160</name>
</gene>
<dbReference type="InterPro" id="IPR036439">
    <property type="entry name" value="Dockerin_dom_sf"/>
</dbReference>
<dbReference type="EMBL" id="CP036291">
    <property type="protein sequence ID" value="QDU89623.1"/>
    <property type="molecule type" value="Genomic_DNA"/>
</dbReference>
<sequence length="557" mass="61734">MQRVGASRPNPLLAPLILAALIALPARAQILGANFNELPRNASTAELLASKTTWSRGFIDILGKEGVGNLLSDPDIVGLRRSADSGQQLLVSFKWNFKNAGERVPAPGSPREATLFDRAAQTLVAIGRPVNSIVLGNEPMFETLQLDLQSDGQSVPYVRFTERLLEHLRNAYGAQQATEPRYFVGSLNRLDRSSNQSLDVVREMFQLARDNAAVAGMDVHAHFSTLDEANSMLSFARQELAGATKDLIVTEFSPVWRYQAALDDPIGVTAVGQTFATAYGYDPNLHVDGYLQQAFNTQVSRREWTDFIESQPWSNPDHLEDMHQLFRQHDVAIGTLGFSQPLSMRGMNVTRDGYSPFHINWLYIYAMVDEGSSLDSYNERYMEDWLAIQADAADVNRDGMVDFTDYNLMKDYFDADFSTMTFHQALQRGDLNLDRRVTRDDLKIFFASYVALNGRAIGDLDGDGMVTRSDWPLLAQSLLADTTGLDPAAAWSSGDFDGSGVVDRIDFRLFKDAYIATHGEDAFAALFSVPEPSALVLAVAVLVPWQWRPAHQCGASP</sequence>
<dbReference type="InterPro" id="IPR011992">
    <property type="entry name" value="EF-hand-dom_pair"/>
</dbReference>
<dbReference type="PROSITE" id="PS00018">
    <property type="entry name" value="EF_HAND_1"/>
    <property type="match status" value="3"/>
</dbReference>
<dbReference type="OrthoDB" id="242167at2"/>
<name>A0A518DDS6_9BACT</name>
<evidence type="ECO:0000313" key="2">
    <source>
        <dbReference type="Proteomes" id="UP000317429"/>
    </source>
</evidence>
<dbReference type="Pfam" id="PF00404">
    <property type="entry name" value="Dockerin_1"/>
    <property type="match status" value="1"/>
</dbReference>
<reference evidence="1 2" key="1">
    <citation type="submission" date="2019-02" db="EMBL/GenBank/DDBJ databases">
        <title>Deep-cultivation of Planctomycetes and their phenomic and genomic characterization uncovers novel biology.</title>
        <authorList>
            <person name="Wiegand S."/>
            <person name="Jogler M."/>
            <person name="Boedeker C."/>
            <person name="Pinto D."/>
            <person name="Vollmers J."/>
            <person name="Rivas-Marin E."/>
            <person name="Kohn T."/>
            <person name="Peeters S.H."/>
            <person name="Heuer A."/>
            <person name="Rast P."/>
            <person name="Oberbeckmann S."/>
            <person name="Bunk B."/>
            <person name="Jeske O."/>
            <person name="Meyerdierks A."/>
            <person name="Storesund J.E."/>
            <person name="Kallscheuer N."/>
            <person name="Luecker S."/>
            <person name="Lage O.M."/>
            <person name="Pohl T."/>
            <person name="Merkel B.J."/>
            <person name="Hornburger P."/>
            <person name="Mueller R.-W."/>
            <person name="Bruemmer F."/>
            <person name="Labrenz M."/>
            <person name="Spormann A.M."/>
            <person name="Op den Camp H."/>
            <person name="Overmann J."/>
            <person name="Amann R."/>
            <person name="Jetten M.S.M."/>
            <person name="Mascher T."/>
            <person name="Medema M.H."/>
            <person name="Devos D.P."/>
            <person name="Kaster A.-K."/>
            <person name="Ovreas L."/>
            <person name="Rohde M."/>
            <person name="Galperin M.Y."/>
            <person name="Jogler C."/>
        </authorList>
    </citation>
    <scope>NUCLEOTIDE SEQUENCE [LARGE SCALE GENOMIC DNA]</scope>
    <source>
        <strain evidence="1 2">Pla175</strain>
    </source>
</reference>
<dbReference type="SUPFAM" id="SSF47473">
    <property type="entry name" value="EF-hand"/>
    <property type="match status" value="1"/>
</dbReference>
<protein>
    <recommendedName>
        <fullName evidence="3">Dockerin domain-containing protein</fullName>
    </recommendedName>
</protein>
<evidence type="ECO:0008006" key="3">
    <source>
        <dbReference type="Google" id="ProtNLM"/>
    </source>
</evidence>